<keyword evidence="3" id="KW-1185">Reference proteome</keyword>
<dbReference type="EMBL" id="ML220129">
    <property type="protein sequence ID" value="TGZ79743.1"/>
    <property type="molecule type" value="Genomic_DNA"/>
</dbReference>
<evidence type="ECO:0000256" key="1">
    <source>
        <dbReference type="SAM" id="MobiDB-lite"/>
    </source>
</evidence>
<reference evidence="2 3" key="1">
    <citation type="submission" date="2019-04" db="EMBL/GenBank/DDBJ databases">
        <title>Comparative genomics and transcriptomics to analyze fruiting body development in filamentous ascomycetes.</title>
        <authorList>
            <consortium name="DOE Joint Genome Institute"/>
            <person name="Lutkenhaus R."/>
            <person name="Traeger S."/>
            <person name="Breuer J."/>
            <person name="Kuo A."/>
            <person name="Lipzen A."/>
            <person name="Pangilinan J."/>
            <person name="Dilworth D."/>
            <person name="Sandor L."/>
            <person name="Poggeler S."/>
            <person name="Barry K."/>
            <person name="Grigoriev I.V."/>
            <person name="Nowrousian M."/>
        </authorList>
    </citation>
    <scope>NUCLEOTIDE SEQUENCE [LARGE SCALE GENOMIC DNA]</scope>
    <source>
        <strain evidence="2 3">CBS 389.68</strain>
    </source>
</reference>
<gene>
    <name evidence="2" type="ORF">EX30DRAFT_349975</name>
</gene>
<feature type="compositionally biased region" description="Gly residues" evidence="1">
    <location>
        <begin position="9"/>
        <end position="20"/>
    </location>
</feature>
<feature type="compositionally biased region" description="Basic and acidic residues" evidence="1">
    <location>
        <begin position="95"/>
        <end position="109"/>
    </location>
</feature>
<accession>A0A4S2MTD6</accession>
<evidence type="ECO:0000313" key="3">
    <source>
        <dbReference type="Proteomes" id="UP000298138"/>
    </source>
</evidence>
<dbReference type="Proteomes" id="UP000298138">
    <property type="component" value="Unassembled WGS sequence"/>
</dbReference>
<proteinExistence type="predicted"/>
<organism evidence="2 3">
    <name type="scientific">Ascodesmis nigricans</name>
    <dbReference type="NCBI Taxonomy" id="341454"/>
    <lineage>
        <taxon>Eukaryota</taxon>
        <taxon>Fungi</taxon>
        <taxon>Dikarya</taxon>
        <taxon>Ascomycota</taxon>
        <taxon>Pezizomycotina</taxon>
        <taxon>Pezizomycetes</taxon>
        <taxon>Pezizales</taxon>
        <taxon>Ascodesmidaceae</taxon>
        <taxon>Ascodesmis</taxon>
    </lineage>
</organism>
<dbReference type="AlphaFoldDB" id="A0A4S2MTD6"/>
<feature type="compositionally biased region" description="Low complexity" evidence="1">
    <location>
        <begin position="163"/>
        <end position="183"/>
    </location>
</feature>
<name>A0A4S2MTD6_9PEZI</name>
<protein>
    <submittedName>
        <fullName evidence="2">Uncharacterized protein</fullName>
    </submittedName>
</protein>
<feature type="compositionally biased region" description="Polar residues" evidence="1">
    <location>
        <begin position="137"/>
        <end position="146"/>
    </location>
</feature>
<dbReference type="InParanoid" id="A0A4S2MTD6"/>
<feature type="region of interest" description="Disordered" evidence="1">
    <location>
        <begin position="1"/>
        <end position="183"/>
    </location>
</feature>
<sequence length="183" mass="18958">MVGLRWSPGGTGGGTSGSGLSGPCEVQSRGASSLHPLHTSTQTPATTAPLITHRETRPARAAPVEPLSLSRYPAAASTRSTKHKDSTKDNCNTKNDPKKILLHPRDHITDNNNNNNNNDGDQVSQVAIRLNPEPATSGITEHSTPEVTAAPNPDSGPRDQPKASALPCPAPAVSSSPSSSPTP</sequence>
<evidence type="ECO:0000313" key="2">
    <source>
        <dbReference type="EMBL" id="TGZ79743.1"/>
    </source>
</evidence>